<protein>
    <recommendedName>
        <fullName evidence="2">N-acetylmuramoyl-L-alanine amidase</fullName>
        <ecNumber evidence="2">3.5.1.28</ecNumber>
    </recommendedName>
</protein>
<accession>A0ABV8RTH8</accession>
<name>A0ABV8RTH8_9SPHN</name>
<keyword evidence="3" id="KW-0378">Hydrolase</keyword>
<sequence>MLDPLLSLVLSALALPSLGPGGSLLLNPEAQMAPRRHNPDYVVRVALPPRRPAVDLPPVLGPDDASRPLVVIDAGHGGYDPGASGGDGQIEKQLTLNLALALRDELLKRARVRVALTRSDDRFLVLDERSGIARRLHADLFISIHADAAQSDGATGATLYTLSETASDKTAEAIASRENSADTINGVQLRKQAGTVDAILVDLSRREALERAAKFAGLVRREASGGLHFRAEAVKSAAFVVLKAPDVPSVLFESGYISNSADAAFLGSPQGREAFAETFARAIEAYFVRVRPGR</sequence>
<dbReference type="EMBL" id="JBHSDR010000006">
    <property type="protein sequence ID" value="MFC4295531.1"/>
    <property type="molecule type" value="Genomic_DNA"/>
</dbReference>
<reference evidence="6" key="1">
    <citation type="journal article" date="2019" name="Int. J. Syst. Evol. Microbiol.">
        <title>The Global Catalogue of Microorganisms (GCM) 10K type strain sequencing project: providing services to taxonomists for standard genome sequencing and annotation.</title>
        <authorList>
            <consortium name="The Broad Institute Genomics Platform"/>
            <consortium name="The Broad Institute Genome Sequencing Center for Infectious Disease"/>
            <person name="Wu L."/>
            <person name="Ma J."/>
        </authorList>
    </citation>
    <scope>NUCLEOTIDE SEQUENCE [LARGE SCALE GENOMIC DNA]</scope>
    <source>
        <strain evidence="6">CGMCC 1.12989</strain>
    </source>
</reference>
<dbReference type="CDD" id="cd02696">
    <property type="entry name" value="MurNAc-LAA"/>
    <property type="match status" value="1"/>
</dbReference>
<dbReference type="InterPro" id="IPR050695">
    <property type="entry name" value="N-acetylmuramoyl_amidase_3"/>
</dbReference>
<comment type="caution">
    <text evidence="5">The sequence shown here is derived from an EMBL/GenBank/DDBJ whole genome shotgun (WGS) entry which is preliminary data.</text>
</comment>
<dbReference type="Gene3D" id="3.40.630.40">
    <property type="entry name" value="Zn-dependent exopeptidases"/>
    <property type="match status" value="1"/>
</dbReference>
<gene>
    <name evidence="5" type="ORF">ACFO0A_10745</name>
</gene>
<comment type="catalytic activity">
    <reaction evidence="1">
        <text>Hydrolyzes the link between N-acetylmuramoyl residues and L-amino acid residues in certain cell-wall glycopeptides.</text>
        <dbReference type="EC" id="3.5.1.28"/>
    </reaction>
</comment>
<evidence type="ECO:0000313" key="6">
    <source>
        <dbReference type="Proteomes" id="UP001595828"/>
    </source>
</evidence>
<proteinExistence type="predicted"/>
<dbReference type="SMART" id="SM00646">
    <property type="entry name" value="Ami_3"/>
    <property type="match status" value="1"/>
</dbReference>
<evidence type="ECO:0000259" key="4">
    <source>
        <dbReference type="SMART" id="SM00646"/>
    </source>
</evidence>
<dbReference type="Proteomes" id="UP001595828">
    <property type="component" value="Unassembled WGS sequence"/>
</dbReference>
<dbReference type="PANTHER" id="PTHR30404">
    <property type="entry name" value="N-ACETYLMURAMOYL-L-ALANINE AMIDASE"/>
    <property type="match status" value="1"/>
</dbReference>
<dbReference type="EC" id="3.5.1.28" evidence="2"/>
<evidence type="ECO:0000256" key="3">
    <source>
        <dbReference type="ARBA" id="ARBA00022801"/>
    </source>
</evidence>
<evidence type="ECO:0000256" key="1">
    <source>
        <dbReference type="ARBA" id="ARBA00001561"/>
    </source>
</evidence>
<dbReference type="RefSeq" id="WP_379539002.1">
    <property type="nucleotide sequence ID" value="NZ_JBHSDR010000006.1"/>
</dbReference>
<dbReference type="PANTHER" id="PTHR30404:SF0">
    <property type="entry name" value="N-ACETYLMURAMOYL-L-ALANINE AMIDASE AMIC"/>
    <property type="match status" value="1"/>
</dbReference>
<keyword evidence="6" id="KW-1185">Reference proteome</keyword>
<evidence type="ECO:0000313" key="5">
    <source>
        <dbReference type="EMBL" id="MFC4295531.1"/>
    </source>
</evidence>
<dbReference type="SUPFAM" id="SSF53187">
    <property type="entry name" value="Zn-dependent exopeptidases"/>
    <property type="match status" value="1"/>
</dbReference>
<evidence type="ECO:0000256" key="2">
    <source>
        <dbReference type="ARBA" id="ARBA00011901"/>
    </source>
</evidence>
<dbReference type="InterPro" id="IPR002508">
    <property type="entry name" value="MurNAc-LAA_cat"/>
</dbReference>
<feature type="domain" description="MurNAc-LAA" evidence="4">
    <location>
        <begin position="130"/>
        <end position="284"/>
    </location>
</feature>
<dbReference type="Pfam" id="PF01520">
    <property type="entry name" value="Amidase_3"/>
    <property type="match status" value="1"/>
</dbReference>
<organism evidence="5 6">
    <name type="scientific">Novosphingobium tardum</name>
    <dbReference type="NCBI Taxonomy" id="1538021"/>
    <lineage>
        <taxon>Bacteria</taxon>
        <taxon>Pseudomonadati</taxon>
        <taxon>Pseudomonadota</taxon>
        <taxon>Alphaproteobacteria</taxon>
        <taxon>Sphingomonadales</taxon>
        <taxon>Sphingomonadaceae</taxon>
        <taxon>Novosphingobium</taxon>
    </lineage>
</organism>